<keyword evidence="3" id="KW-0285">Flavoprotein</keyword>
<dbReference type="OrthoDB" id="9799943at2"/>
<evidence type="ECO:0000256" key="3">
    <source>
        <dbReference type="ARBA" id="ARBA00022630"/>
    </source>
</evidence>
<feature type="domain" description="FAD dependent oxidoreductase" evidence="5">
    <location>
        <begin position="6"/>
        <end position="364"/>
    </location>
</feature>
<dbReference type="PANTHER" id="PTHR13847:SF286">
    <property type="entry name" value="D-AMINO ACID DEHYDROGENASE"/>
    <property type="match status" value="1"/>
</dbReference>
<dbReference type="InterPro" id="IPR006076">
    <property type="entry name" value="FAD-dep_OxRdtase"/>
</dbReference>
<dbReference type="Gene3D" id="3.50.50.60">
    <property type="entry name" value="FAD/NAD(P)-binding domain"/>
    <property type="match status" value="1"/>
</dbReference>
<dbReference type="KEGG" id="huw:FPZ11_01485"/>
<evidence type="ECO:0000313" key="6">
    <source>
        <dbReference type="EMBL" id="QDZ16614.1"/>
    </source>
</evidence>
<dbReference type="InterPro" id="IPR017741">
    <property type="entry name" value="FAD-dependent_OxRdtase_HpnW"/>
</dbReference>
<dbReference type="SUPFAM" id="SSF51971">
    <property type="entry name" value="Nucleotide-binding domain"/>
    <property type="match status" value="1"/>
</dbReference>
<dbReference type="InterPro" id="IPR036188">
    <property type="entry name" value="FAD/NAD-bd_sf"/>
</dbReference>
<reference evidence="6 7" key="1">
    <citation type="submission" date="2019-07" db="EMBL/GenBank/DDBJ databases">
        <title>Full genome sequence of Humibacter sp. WJ7-1.</title>
        <authorList>
            <person name="Im W.-T."/>
        </authorList>
    </citation>
    <scope>NUCLEOTIDE SEQUENCE [LARGE SCALE GENOMIC DNA]</scope>
    <source>
        <strain evidence="6 7">WJ7-1</strain>
    </source>
</reference>
<comment type="similarity">
    <text evidence="2">Belongs to the DadA oxidoreductase family.</text>
</comment>
<dbReference type="PANTHER" id="PTHR13847">
    <property type="entry name" value="SARCOSINE DEHYDROGENASE-RELATED"/>
    <property type="match status" value="1"/>
</dbReference>
<dbReference type="Gene3D" id="3.30.9.10">
    <property type="entry name" value="D-Amino Acid Oxidase, subunit A, domain 2"/>
    <property type="match status" value="1"/>
</dbReference>
<protein>
    <submittedName>
        <fullName evidence="6">TIGR03364 family FAD-dependent oxidoreductase</fullName>
    </submittedName>
</protein>
<dbReference type="Proteomes" id="UP000320216">
    <property type="component" value="Chromosome"/>
</dbReference>
<gene>
    <name evidence="6" type="ORF">FPZ11_01485</name>
</gene>
<evidence type="ECO:0000256" key="1">
    <source>
        <dbReference type="ARBA" id="ARBA00001974"/>
    </source>
</evidence>
<accession>A0A5B8M973</accession>
<evidence type="ECO:0000256" key="4">
    <source>
        <dbReference type="ARBA" id="ARBA00023002"/>
    </source>
</evidence>
<proteinExistence type="inferred from homology"/>
<evidence type="ECO:0000313" key="7">
    <source>
        <dbReference type="Proteomes" id="UP000320216"/>
    </source>
</evidence>
<dbReference type="GO" id="GO:0016491">
    <property type="term" value="F:oxidoreductase activity"/>
    <property type="evidence" value="ECO:0007669"/>
    <property type="project" value="UniProtKB-KW"/>
</dbReference>
<organism evidence="6 7">
    <name type="scientific">Humibacter ginsenosidimutans</name>
    <dbReference type="NCBI Taxonomy" id="2599293"/>
    <lineage>
        <taxon>Bacteria</taxon>
        <taxon>Bacillati</taxon>
        <taxon>Actinomycetota</taxon>
        <taxon>Actinomycetes</taxon>
        <taxon>Micrococcales</taxon>
        <taxon>Microbacteriaceae</taxon>
        <taxon>Humibacter</taxon>
    </lineage>
</organism>
<evidence type="ECO:0000259" key="5">
    <source>
        <dbReference type="Pfam" id="PF01266"/>
    </source>
</evidence>
<keyword evidence="7" id="KW-1185">Reference proteome</keyword>
<keyword evidence="4" id="KW-0560">Oxidoreductase</keyword>
<comment type="cofactor">
    <cofactor evidence="1">
        <name>FAD</name>
        <dbReference type="ChEBI" id="CHEBI:57692"/>
    </cofactor>
</comment>
<name>A0A5B8M973_9MICO</name>
<dbReference type="GO" id="GO:0005737">
    <property type="term" value="C:cytoplasm"/>
    <property type="evidence" value="ECO:0007669"/>
    <property type="project" value="TreeGrafter"/>
</dbReference>
<dbReference type="NCBIfam" id="TIGR03364">
    <property type="entry name" value="HpnW_proposed"/>
    <property type="match status" value="1"/>
</dbReference>
<evidence type="ECO:0000256" key="2">
    <source>
        <dbReference type="ARBA" id="ARBA00009410"/>
    </source>
</evidence>
<dbReference type="Pfam" id="PF01266">
    <property type="entry name" value="DAO"/>
    <property type="match status" value="1"/>
</dbReference>
<dbReference type="EMBL" id="CP042305">
    <property type="protein sequence ID" value="QDZ16614.1"/>
    <property type="molecule type" value="Genomic_DNA"/>
</dbReference>
<sequence>MAPHADLIVVGAGIVGLAHAWHAVLRGMSVIVIERDERAVGASIRNFGHLCATAQSGLALEYAMDARETWLQAGAVAGIPVRTDGTVVLARTQAEADVLEEFHALRDDAVRMLTPAEAARLAGFDSPGLVAGAHLPLDLRVDSPDAIPALAAAIAERGADLRYGENVLEISGGLVRTNRREYTAETVVLAVGHDVDRHYPELAAEAGVQRCRLRMMEIEAPSGMTVAPGVFTGTSLLRYDGFASTDSAQRVRAELAESAPELLENTVNLMFTQRANGRIVIGDTHHYDTTLTPFEAEEVDELLLDQFRLLFGVPDLTVLRRWRGVYASAPTGPFLMASPEPGVVVASVTSGIGMTTGFGLARAVLDELVSSRQAHTAA</sequence>
<dbReference type="AlphaFoldDB" id="A0A5B8M973"/>